<reference evidence="3" key="1">
    <citation type="journal article" date="2023" name="Mol. Plant Microbe Interact.">
        <title>Elucidating the Obligate Nature and Biological Capacity of an Invasive Fungal Corn Pathogen.</title>
        <authorList>
            <person name="MacCready J.S."/>
            <person name="Roggenkamp E.M."/>
            <person name="Gdanetz K."/>
            <person name="Chilvers M.I."/>
        </authorList>
    </citation>
    <scope>NUCLEOTIDE SEQUENCE</scope>
    <source>
        <strain evidence="3">PM02</strain>
    </source>
</reference>
<gene>
    <name evidence="3" type="ORF">P8C59_007679</name>
</gene>
<organism evidence="3 4">
    <name type="scientific">Phyllachora maydis</name>
    <dbReference type="NCBI Taxonomy" id="1825666"/>
    <lineage>
        <taxon>Eukaryota</taxon>
        <taxon>Fungi</taxon>
        <taxon>Dikarya</taxon>
        <taxon>Ascomycota</taxon>
        <taxon>Pezizomycotina</taxon>
        <taxon>Sordariomycetes</taxon>
        <taxon>Sordariomycetidae</taxon>
        <taxon>Phyllachorales</taxon>
        <taxon>Phyllachoraceae</taxon>
        <taxon>Phyllachora</taxon>
    </lineage>
</organism>
<protein>
    <submittedName>
        <fullName evidence="3">Uncharacterized protein</fullName>
    </submittedName>
</protein>
<feature type="compositionally biased region" description="Acidic residues" evidence="1">
    <location>
        <begin position="84"/>
        <end position="94"/>
    </location>
</feature>
<sequence length="147" mass="15814">MPLALAPILTKLAKITLAVRCVAACKAKRRKAAKAYAIAAKKEGLRHSKRTAGGDAGRYTTDSGLIADKDDNNAYNRVYMPFTDAEEEEEEDSSGNDNSINGGTSDSADKGEGSSMYKRGKGSSDYKVRPIIARYLKVLMAFEPAST</sequence>
<evidence type="ECO:0000256" key="1">
    <source>
        <dbReference type="SAM" id="MobiDB-lite"/>
    </source>
</evidence>
<dbReference type="EMBL" id="JAQQPM010000007">
    <property type="protein sequence ID" value="KAK2073391.1"/>
    <property type="molecule type" value="Genomic_DNA"/>
</dbReference>
<evidence type="ECO:0000313" key="3">
    <source>
        <dbReference type="EMBL" id="KAK2073391.1"/>
    </source>
</evidence>
<feature type="region of interest" description="Disordered" evidence="1">
    <location>
        <begin position="43"/>
        <end position="63"/>
    </location>
</feature>
<feature type="chain" id="PRO_5042262262" evidence="2">
    <location>
        <begin position="19"/>
        <end position="147"/>
    </location>
</feature>
<feature type="compositionally biased region" description="Low complexity" evidence="1">
    <location>
        <begin position="95"/>
        <end position="106"/>
    </location>
</feature>
<feature type="region of interest" description="Disordered" evidence="1">
    <location>
        <begin position="79"/>
        <end position="123"/>
    </location>
</feature>
<proteinExistence type="predicted"/>
<keyword evidence="2" id="KW-0732">Signal</keyword>
<comment type="caution">
    <text evidence="3">The sequence shown here is derived from an EMBL/GenBank/DDBJ whole genome shotgun (WGS) entry which is preliminary data.</text>
</comment>
<feature type="signal peptide" evidence="2">
    <location>
        <begin position="1"/>
        <end position="18"/>
    </location>
</feature>
<dbReference type="Proteomes" id="UP001217918">
    <property type="component" value="Unassembled WGS sequence"/>
</dbReference>
<name>A0AAD9I977_9PEZI</name>
<keyword evidence="4" id="KW-1185">Reference proteome</keyword>
<accession>A0AAD9I977</accession>
<evidence type="ECO:0000256" key="2">
    <source>
        <dbReference type="SAM" id="SignalP"/>
    </source>
</evidence>
<evidence type="ECO:0000313" key="4">
    <source>
        <dbReference type="Proteomes" id="UP001217918"/>
    </source>
</evidence>
<dbReference type="AlphaFoldDB" id="A0AAD9I977"/>